<gene>
    <name evidence="1" type="ORF">Psal009_01458</name>
</gene>
<dbReference type="AlphaFoldDB" id="A0A9Q6LIS5"/>
<reference evidence="1 2" key="1">
    <citation type="submission" date="2019-04" db="EMBL/GenBank/DDBJ databases">
        <title>Complete genome sequencing of Piscirickettsia salmonis strain Psal-009.</title>
        <authorList>
            <person name="Schober I."/>
            <person name="Bunk B."/>
            <person name="Sproer C."/>
            <person name="Carril G.P."/>
            <person name="Riedel T."/>
            <person name="Flores-Herrera P.A."/>
            <person name="Nourdin-Galindo G."/>
            <person name="Marshall S.H."/>
            <person name="Overmann J."/>
        </authorList>
    </citation>
    <scope>NUCLEOTIDE SEQUENCE [LARGE SCALE GENOMIC DNA]</scope>
    <source>
        <strain evidence="1 2">Psal-009</strain>
    </source>
</reference>
<sequence>MKIEHTSISTQSTQQTAATPAKIKVNEVERLARLNQEIKEQEHVLQELEQAEPVTEVQSRARIEQAIADINQFIQPIHGQKVSFELRDDVDEAVAFVQDKETGEVIRQVPSEEVLKIHAQIKALREQGDESALSLLANFRA</sequence>
<dbReference type="Gene3D" id="3.30.160.170">
    <property type="entry name" value="FlaG-like"/>
    <property type="match status" value="1"/>
</dbReference>
<dbReference type="PANTHER" id="PTHR37166:SF1">
    <property type="entry name" value="PROTEIN FLAG"/>
    <property type="match status" value="1"/>
</dbReference>
<dbReference type="Pfam" id="PF03646">
    <property type="entry name" value="FlaG"/>
    <property type="match status" value="1"/>
</dbReference>
<keyword evidence="2" id="KW-1185">Reference proteome</keyword>
<name>A0A9Q6LIS5_PISSA</name>
<evidence type="ECO:0000313" key="2">
    <source>
        <dbReference type="Proteomes" id="UP000422232"/>
    </source>
</evidence>
<dbReference type="EMBL" id="CP038908">
    <property type="protein sequence ID" value="QGO05567.1"/>
    <property type="molecule type" value="Genomic_DNA"/>
</dbReference>
<keyword evidence="1" id="KW-0966">Cell projection</keyword>
<dbReference type="Proteomes" id="UP000422232">
    <property type="component" value="Chromosome"/>
</dbReference>
<dbReference type="InterPro" id="IPR005186">
    <property type="entry name" value="FlaG"/>
</dbReference>
<keyword evidence="1" id="KW-0282">Flagellum</keyword>
<dbReference type="RefSeq" id="WP_122940572.1">
    <property type="nucleotide sequence ID" value="NZ_CP012413.1"/>
</dbReference>
<organism evidence="1 2">
    <name type="scientific">Piscirickettsia salmonis</name>
    <dbReference type="NCBI Taxonomy" id="1238"/>
    <lineage>
        <taxon>Bacteria</taxon>
        <taxon>Pseudomonadati</taxon>
        <taxon>Pseudomonadota</taxon>
        <taxon>Gammaproteobacteria</taxon>
        <taxon>Thiotrichales</taxon>
        <taxon>Piscirickettsiaceae</taxon>
        <taxon>Piscirickettsia</taxon>
    </lineage>
</organism>
<dbReference type="SUPFAM" id="SSF160214">
    <property type="entry name" value="FlaG-like"/>
    <property type="match status" value="1"/>
</dbReference>
<evidence type="ECO:0000313" key="1">
    <source>
        <dbReference type="EMBL" id="QGO05567.1"/>
    </source>
</evidence>
<dbReference type="PANTHER" id="PTHR37166">
    <property type="entry name" value="PROTEIN FLAG"/>
    <property type="match status" value="1"/>
</dbReference>
<accession>A0A9Q6LIS5</accession>
<keyword evidence="1" id="KW-0969">Cilium</keyword>
<dbReference type="InterPro" id="IPR035924">
    <property type="entry name" value="FlaG-like_sf"/>
</dbReference>
<protein>
    <submittedName>
        <fullName evidence="1">Flagellar protein FlaG</fullName>
    </submittedName>
</protein>
<dbReference type="GeneID" id="66740644"/>
<proteinExistence type="predicted"/>